<reference evidence="2" key="1">
    <citation type="submission" date="2022-06" db="EMBL/GenBank/DDBJ databases">
        <title>Gracilimonas sp. CAU 1638 isolated from sea sediment.</title>
        <authorList>
            <person name="Kim W."/>
        </authorList>
    </citation>
    <scope>NUCLEOTIDE SEQUENCE</scope>
    <source>
        <strain evidence="2">CAU 1638</strain>
    </source>
</reference>
<dbReference type="InterPro" id="IPR015867">
    <property type="entry name" value="N-reg_PII/ATP_PRibTrfase_C"/>
</dbReference>
<proteinExistence type="inferred from homology"/>
<keyword evidence="3" id="KW-1185">Reference proteome</keyword>
<evidence type="ECO:0000313" key="3">
    <source>
        <dbReference type="Proteomes" id="UP001139125"/>
    </source>
</evidence>
<dbReference type="InterPro" id="IPR004323">
    <property type="entry name" value="Ion_tolerance_CutA"/>
</dbReference>
<dbReference type="Gene3D" id="3.30.70.120">
    <property type="match status" value="1"/>
</dbReference>
<dbReference type="GO" id="GO:0005507">
    <property type="term" value="F:copper ion binding"/>
    <property type="evidence" value="ECO:0007669"/>
    <property type="project" value="TreeGrafter"/>
</dbReference>
<dbReference type="GO" id="GO:0010038">
    <property type="term" value="P:response to metal ion"/>
    <property type="evidence" value="ECO:0007669"/>
    <property type="project" value="InterPro"/>
</dbReference>
<dbReference type="SUPFAM" id="SSF54913">
    <property type="entry name" value="GlnB-like"/>
    <property type="match status" value="1"/>
</dbReference>
<dbReference type="Pfam" id="PF03091">
    <property type="entry name" value="CutA1"/>
    <property type="match status" value="1"/>
</dbReference>
<name>A0A9X2RF31_9BACT</name>
<dbReference type="EMBL" id="JANDBC010000001">
    <property type="protein sequence ID" value="MCP9291447.1"/>
    <property type="molecule type" value="Genomic_DNA"/>
</dbReference>
<organism evidence="2 3">
    <name type="scientific">Gracilimonas sediminicola</name>
    <dbReference type="NCBI Taxonomy" id="2952158"/>
    <lineage>
        <taxon>Bacteria</taxon>
        <taxon>Pseudomonadati</taxon>
        <taxon>Balneolota</taxon>
        <taxon>Balneolia</taxon>
        <taxon>Balneolales</taxon>
        <taxon>Balneolaceae</taxon>
        <taxon>Gracilimonas</taxon>
    </lineage>
</organism>
<sequence length="113" mass="13245">MYKNLRLLYITTPNKEEAQKIGRSLVEENLAACANIFDGMNSIYKWKGKVQEENECVLIVKTHYSRVKKVTRRVKEMHSYEVPAVVSLTITEDEGNQEYLEWLEECSKQPFEL</sequence>
<accession>A0A9X2RF31</accession>
<dbReference type="PANTHER" id="PTHR23419:SF8">
    <property type="entry name" value="FI09726P"/>
    <property type="match status" value="1"/>
</dbReference>
<evidence type="ECO:0000313" key="2">
    <source>
        <dbReference type="EMBL" id="MCP9291447.1"/>
    </source>
</evidence>
<dbReference type="PANTHER" id="PTHR23419">
    <property type="entry name" value="DIVALENT CATION TOLERANCE CUTA-RELATED"/>
    <property type="match status" value="1"/>
</dbReference>
<dbReference type="InterPro" id="IPR011322">
    <property type="entry name" value="N-reg_PII-like_a/b"/>
</dbReference>
<comment type="caution">
    <text evidence="2">The sequence shown here is derived from an EMBL/GenBank/DDBJ whole genome shotgun (WGS) entry which is preliminary data.</text>
</comment>
<gene>
    <name evidence="2" type="ORF">NM125_07615</name>
</gene>
<dbReference type="RefSeq" id="WP_255134313.1">
    <property type="nucleotide sequence ID" value="NZ_JANDBC010000001.1"/>
</dbReference>
<evidence type="ECO:0000256" key="1">
    <source>
        <dbReference type="ARBA" id="ARBA00010169"/>
    </source>
</evidence>
<dbReference type="AlphaFoldDB" id="A0A9X2RF31"/>
<protein>
    <submittedName>
        <fullName evidence="2">Divalent-cation tolerance protein CutA</fullName>
    </submittedName>
</protein>
<dbReference type="Proteomes" id="UP001139125">
    <property type="component" value="Unassembled WGS sequence"/>
</dbReference>
<comment type="similarity">
    <text evidence="1">Belongs to the CutA family.</text>
</comment>